<dbReference type="AlphaFoldDB" id="A0A3B0UY39"/>
<gene>
    <name evidence="4" type="ORF">MNBD_CHLOROFLEXI01-2841</name>
</gene>
<proteinExistence type="inferred from homology"/>
<name>A0A3B0UY39_9ZZZZ</name>
<sequence length="129" mass="14065">MSNIPTDLRYTADDEWIKIEGDIATIGITDHAQDALSDIVYLELPGEGDSFSIGETFGVVESVKAAADLLMPVSGEITAVNEDLIDTPETLNEDPYGSAWLIKVKMSNLDDANSLLDADAYEKNLNERE</sequence>
<dbReference type="InterPro" id="IPR000089">
    <property type="entry name" value="Biotin_lipoyl"/>
</dbReference>
<evidence type="ECO:0000259" key="3">
    <source>
        <dbReference type="PROSITE" id="PS50968"/>
    </source>
</evidence>
<dbReference type="GO" id="GO:0005960">
    <property type="term" value="C:glycine cleavage complex"/>
    <property type="evidence" value="ECO:0007669"/>
    <property type="project" value="InterPro"/>
</dbReference>
<dbReference type="InterPro" id="IPR002930">
    <property type="entry name" value="GCV_H"/>
</dbReference>
<organism evidence="4">
    <name type="scientific">hydrothermal vent metagenome</name>
    <dbReference type="NCBI Taxonomy" id="652676"/>
    <lineage>
        <taxon>unclassified sequences</taxon>
        <taxon>metagenomes</taxon>
        <taxon>ecological metagenomes</taxon>
    </lineage>
</organism>
<accession>A0A3B0UY39</accession>
<dbReference type="EMBL" id="UOEU01000600">
    <property type="protein sequence ID" value="VAW35801.1"/>
    <property type="molecule type" value="Genomic_DNA"/>
</dbReference>
<evidence type="ECO:0000256" key="2">
    <source>
        <dbReference type="ARBA" id="ARBA00022823"/>
    </source>
</evidence>
<dbReference type="HAMAP" id="MF_00272">
    <property type="entry name" value="GcvH"/>
    <property type="match status" value="1"/>
</dbReference>
<dbReference type="PROSITE" id="PS00189">
    <property type="entry name" value="LIPOYL"/>
    <property type="match status" value="1"/>
</dbReference>
<dbReference type="GO" id="GO:0009249">
    <property type="term" value="P:protein lipoylation"/>
    <property type="evidence" value="ECO:0007669"/>
    <property type="project" value="TreeGrafter"/>
</dbReference>
<reference evidence="4" key="1">
    <citation type="submission" date="2018-06" db="EMBL/GenBank/DDBJ databases">
        <authorList>
            <person name="Zhirakovskaya E."/>
        </authorList>
    </citation>
    <scope>NUCLEOTIDE SEQUENCE</scope>
</reference>
<dbReference type="Gene3D" id="2.40.50.100">
    <property type="match status" value="1"/>
</dbReference>
<dbReference type="GO" id="GO:0005829">
    <property type="term" value="C:cytosol"/>
    <property type="evidence" value="ECO:0007669"/>
    <property type="project" value="TreeGrafter"/>
</dbReference>
<protein>
    <submittedName>
        <fullName evidence="4">Glycine cleavage system H protein</fullName>
    </submittedName>
</protein>
<evidence type="ECO:0000256" key="1">
    <source>
        <dbReference type="ARBA" id="ARBA00009249"/>
    </source>
</evidence>
<dbReference type="SUPFAM" id="SSF51230">
    <property type="entry name" value="Single hybrid motif"/>
    <property type="match status" value="1"/>
</dbReference>
<dbReference type="Pfam" id="PF01597">
    <property type="entry name" value="GCV_H"/>
    <property type="match status" value="1"/>
</dbReference>
<dbReference type="InterPro" id="IPR017453">
    <property type="entry name" value="GCV_H_sub"/>
</dbReference>
<dbReference type="GO" id="GO:0019464">
    <property type="term" value="P:glycine decarboxylation via glycine cleavage system"/>
    <property type="evidence" value="ECO:0007669"/>
    <property type="project" value="InterPro"/>
</dbReference>
<dbReference type="NCBIfam" id="TIGR00527">
    <property type="entry name" value="gcvH"/>
    <property type="match status" value="1"/>
</dbReference>
<feature type="domain" description="Lipoyl-binding" evidence="3">
    <location>
        <begin position="23"/>
        <end position="105"/>
    </location>
</feature>
<dbReference type="InterPro" id="IPR003016">
    <property type="entry name" value="2-oxoA_DH_lipoyl-BS"/>
</dbReference>
<dbReference type="InterPro" id="IPR033753">
    <property type="entry name" value="GCV_H/Fam206"/>
</dbReference>
<dbReference type="PANTHER" id="PTHR11715:SF3">
    <property type="entry name" value="GLYCINE CLEAVAGE SYSTEM H PROTEIN-RELATED"/>
    <property type="match status" value="1"/>
</dbReference>
<evidence type="ECO:0000313" key="4">
    <source>
        <dbReference type="EMBL" id="VAW35801.1"/>
    </source>
</evidence>
<dbReference type="PANTHER" id="PTHR11715">
    <property type="entry name" value="GLYCINE CLEAVAGE SYSTEM H PROTEIN"/>
    <property type="match status" value="1"/>
</dbReference>
<comment type="similarity">
    <text evidence="1">Belongs to the GcvH family.</text>
</comment>
<keyword evidence="2" id="KW-0450">Lipoyl</keyword>
<dbReference type="PROSITE" id="PS50968">
    <property type="entry name" value="BIOTINYL_LIPOYL"/>
    <property type="match status" value="1"/>
</dbReference>
<dbReference type="InterPro" id="IPR011053">
    <property type="entry name" value="Single_hybrid_motif"/>
</dbReference>
<dbReference type="NCBIfam" id="NF002270">
    <property type="entry name" value="PRK01202.1"/>
    <property type="match status" value="1"/>
</dbReference>
<dbReference type="CDD" id="cd06848">
    <property type="entry name" value="GCS_H"/>
    <property type="match status" value="1"/>
</dbReference>